<dbReference type="Gene3D" id="3.40.50.200">
    <property type="entry name" value="Peptidase S8/S53 domain"/>
    <property type="match status" value="1"/>
</dbReference>
<keyword evidence="7 15" id="KW-0479">Metal-binding</keyword>
<evidence type="ECO:0000256" key="11">
    <source>
        <dbReference type="ARBA" id="ARBA00022837"/>
    </source>
</evidence>
<dbReference type="InterPro" id="IPR015366">
    <property type="entry name" value="S53_propep"/>
</dbReference>
<evidence type="ECO:0000256" key="6">
    <source>
        <dbReference type="ARBA" id="ARBA00022670"/>
    </source>
</evidence>
<comment type="catalytic activity">
    <reaction evidence="1">
        <text>Release of an N-terminal tripeptide from a polypeptide.</text>
        <dbReference type="EC" id="3.4.14.10"/>
    </reaction>
</comment>
<keyword evidence="14" id="KW-0325">Glycoprotein</keyword>
<keyword evidence="5" id="KW-0964">Secreted</keyword>
<dbReference type="Proteomes" id="UP001383192">
    <property type="component" value="Unassembled WGS sequence"/>
</dbReference>
<protein>
    <recommendedName>
        <fullName evidence="4">tripeptidyl-peptidase II</fullName>
        <ecNumber evidence="4">3.4.14.10</ecNumber>
    </recommendedName>
</protein>
<evidence type="ECO:0000256" key="1">
    <source>
        <dbReference type="ARBA" id="ARBA00001910"/>
    </source>
</evidence>
<dbReference type="SMART" id="SM00944">
    <property type="entry name" value="Pro-kuma_activ"/>
    <property type="match status" value="1"/>
</dbReference>
<dbReference type="GO" id="GO:0004252">
    <property type="term" value="F:serine-type endopeptidase activity"/>
    <property type="evidence" value="ECO:0007669"/>
    <property type="project" value="UniProtKB-UniRule"/>
</dbReference>
<keyword evidence="11 15" id="KW-0106">Calcium</keyword>
<keyword evidence="9 15" id="KW-0378">Hydrolase</keyword>
<sequence length="661" mass="72495">MLLTTRFTAILALLCAWIHVYAADGTISPYMVHEKRTHLPRGWSHHRRGRLESTDILPLRFGLKQSNTDRKEEFLHAVSHPDSPDYGKHWSPEKVANTFAPTTETFRVIESWLTMHGGITADRIQISRSRGWVELNVTVEEAEKLMKTEYHIYTHEDGTQQIACTSYHLPQNVIPHVQVVTPTVHFNSVLKSRSRLPSKQNGQTGADSVHPVYHSNVQTLYHGLEYCHDQISPACLKELYGIHYTPQSTENNSFGIVEYTPQAYLQEDLDLFFRAYTKDLVGLTPILQSIDGGFPQRAFQDFAYNVESNMDLQYAMALVTKKQNVTLYQVGDIYLGASFNNFLDALDGSFCTYQGGDDPVQDGIYPDTEVEGGYSGTNACGTVKPANVISTSYGYNEADLYAAYTTRQCDEYGKLGLMGVTILFSSGDNGVAGELSANLSEQFIEESQGDGGFCLDPNGSESDVGVTFSPGFPVGCPFITAVGATQMKTGANISEPEIACETGIYSGGGFSNHFTMPEYQRKAVSAYLDSHQSSLPFSSDVWNSSGKSRAFPDLSANGAKYVIASNGIFSRVSGTSASAPVIGAMLTMINDARITMGKKPIGFINPVIYSSKFRSAFNDITAGRNPGCGTTGFGAEVGWDPVTGLGTPKFRTLLRKWLELP</sequence>
<feature type="binding site" evidence="15">
    <location>
        <position position="640"/>
    </location>
    <ligand>
        <name>Ca(2+)</name>
        <dbReference type="ChEBI" id="CHEBI:29108"/>
    </ligand>
</feature>
<dbReference type="AlphaFoldDB" id="A0AAW0BJG7"/>
<dbReference type="SUPFAM" id="SSF52743">
    <property type="entry name" value="Subtilisin-like"/>
    <property type="match status" value="1"/>
</dbReference>
<evidence type="ECO:0000256" key="7">
    <source>
        <dbReference type="ARBA" id="ARBA00022723"/>
    </source>
</evidence>
<feature type="active site" description="Charge relay system" evidence="15">
    <location>
        <position position="311"/>
    </location>
</feature>
<dbReference type="FunFam" id="3.40.50.200:FF:000015">
    <property type="entry name" value="Tripeptidyl peptidase A"/>
    <property type="match status" value="1"/>
</dbReference>
<evidence type="ECO:0000256" key="12">
    <source>
        <dbReference type="ARBA" id="ARBA00023026"/>
    </source>
</evidence>
<comment type="caution">
    <text evidence="18">The sequence shown here is derived from an EMBL/GenBank/DDBJ whole genome shotgun (WGS) entry which is preliminary data.</text>
</comment>
<feature type="active site" description="Charge relay system" evidence="15">
    <location>
        <position position="307"/>
    </location>
</feature>
<keyword evidence="19" id="KW-1185">Reference proteome</keyword>
<evidence type="ECO:0000256" key="9">
    <source>
        <dbReference type="ARBA" id="ARBA00022801"/>
    </source>
</evidence>
<comment type="subcellular location">
    <subcellularLocation>
        <location evidence="3">Secreted</location>
        <location evidence="3">Extracellular space</location>
    </subcellularLocation>
</comment>
<dbReference type="GO" id="GO:0046872">
    <property type="term" value="F:metal ion binding"/>
    <property type="evidence" value="ECO:0007669"/>
    <property type="project" value="UniProtKB-UniRule"/>
</dbReference>
<feature type="chain" id="PRO_5043698808" description="tripeptidyl-peptidase II" evidence="16">
    <location>
        <begin position="23"/>
        <end position="661"/>
    </location>
</feature>
<dbReference type="PANTHER" id="PTHR14218:SF19">
    <property type="entry name" value="SERINE PROTEASE AORO, PUTATIVE (AFU_ORTHOLOGUE AFUA_6G10250)-RELATED"/>
    <property type="match status" value="1"/>
</dbReference>
<comment type="function">
    <text evidence="2">Secreted tripeptidyl-peptidase which degrades proteins at acidic pHs and is involved in virulence.</text>
</comment>
<feature type="signal peptide" evidence="16">
    <location>
        <begin position="1"/>
        <end position="22"/>
    </location>
</feature>
<evidence type="ECO:0000256" key="13">
    <source>
        <dbReference type="ARBA" id="ARBA00023145"/>
    </source>
</evidence>
<evidence type="ECO:0000256" key="4">
    <source>
        <dbReference type="ARBA" id="ARBA00012462"/>
    </source>
</evidence>
<name>A0AAW0BJG7_9AGAR</name>
<keyword evidence="12" id="KW-0843">Virulence</keyword>
<feature type="binding site" evidence="15">
    <location>
        <position position="620"/>
    </location>
    <ligand>
        <name>Ca(2+)</name>
        <dbReference type="ChEBI" id="CHEBI:29108"/>
    </ligand>
</feature>
<dbReference type="PANTHER" id="PTHR14218">
    <property type="entry name" value="PROTEASE S8 TRIPEPTIDYL PEPTIDASE I CLN2"/>
    <property type="match status" value="1"/>
</dbReference>
<keyword evidence="13" id="KW-0865">Zymogen</keyword>
<evidence type="ECO:0000256" key="3">
    <source>
        <dbReference type="ARBA" id="ARBA00004239"/>
    </source>
</evidence>
<dbReference type="GO" id="GO:0005576">
    <property type="term" value="C:extracellular region"/>
    <property type="evidence" value="ECO:0007669"/>
    <property type="project" value="UniProtKB-SubCell"/>
</dbReference>
<evidence type="ECO:0000256" key="16">
    <source>
        <dbReference type="SAM" id="SignalP"/>
    </source>
</evidence>
<proteinExistence type="predicted"/>
<keyword evidence="8 16" id="KW-0732">Signal</keyword>
<gene>
    <name evidence="18" type="ORF">VNI00_015719</name>
</gene>
<dbReference type="InterPro" id="IPR050819">
    <property type="entry name" value="Tripeptidyl-peptidase_I"/>
</dbReference>
<dbReference type="CDD" id="cd11377">
    <property type="entry name" value="Pro-peptidase_S53"/>
    <property type="match status" value="1"/>
</dbReference>
<evidence type="ECO:0000256" key="10">
    <source>
        <dbReference type="ARBA" id="ARBA00022825"/>
    </source>
</evidence>
<comment type="cofactor">
    <cofactor evidence="15">
        <name>Ca(2+)</name>
        <dbReference type="ChEBI" id="CHEBI:29108"/>
    </cofactor>
    <text evidence="15">Binds 1 Ca(2+) ion per subunit.</text>
</comment>
<keyword evidence="10 15" id="KW-0720">Serine protease</keyword>
<evidence type="ECO:0000313" key="19">
    <source>
        <dbReference type="Proteomes" id="UP001383192"/>
    </source>
</evidence>
<feature type="binding site" evidence="15">
    <location>
        <position position="638"/>
    </location>
    <ligand>
        <name>Ca(2+)</name>
        <dbReference type="ChEBI" id="CHEBI:29108"/>
    </ligand>
</feature>
<dbReference type="GO" id="GO:0008240">
    <property type="term" value="F:tripeptidyl-peptidase activity"/>
    <property type="evidence" value="ECO:0007669"/>
    <property type="project" value="UniProtKB-EC"/>
</dbReference>
<dbReference type="SUPFAM" id="SSF54897">
    <property type="entry name" value="Protease propeptides/inhibitors"/>
    <property type="match status" value="1"/>
</dbReference>
<feature type="domain" description="Peptidase S53" evidence="17">
    <location>
        <begin position="230"/>
        <end position="660"/>
    </location>
</feature>
<dbReference type="EC" id="3.4.14.10" evidence="4"/>
<feature type="binding site" evidence="15">
    <location>
        <position position="619"/>
    </location>
    <ligand>
        <name>Ca(2+)</name>
        <dbReference type="ChEBI" id="CHEBI:29108"/>
    </ligand>
</feature>
<dbReference type="Pfam" id="PF09286">
    <property type="entry name" value="Pro-kuma_activ"/>
    <property type="match status" value="1"/>
</dbReference>
<evidence type="ECO:0000256" key="15">
    <source>
        <dbReference type="PROSITE-ProRule" id="PRU01032"/>
    </source>
</evidence>
<reference evidence="18 19" key="1">
    <citation type="submission" date="2024-01" db="EMBL/GenBank/DDBJ databases">
        <title>A draft genome for a cacao thread blight-causing isolate of Paramarasmius palmivorus.</title>
        <authorList>
            <person name="Baruah I.K."/>
            <person name="Bukari Y."/>
            <person name="Amoako-Attah I."/>
            <person name="Meinhardt L.W."/>
            <person name="Bailey B.A."/>
            <person name="Cohen S.P."/>
        </authorList>
    </citation>
    <scope>NUCLEOTIDE SEQUENCE [LARGE SCALE GENOMIC DNA]</scope>
    <source>
        <strain evidence="18 19">GH-12</strain>
    </source>
</reference>
<dbReference type="EMBL" id="JAYKXP010000107">
    <property type="protein sequence ID" value="KAK7026073.1"/>
    <property type="molecule type" value="Genomic_DNA"/>
</dbReference>
<dbReference type="GO" id="GO:0006508">
    <property type="term" value="P:proteolysis"/>
    <property type="evidence" value="ECO:0007669"/>
    <property type="project" value="UniProtKB-KW"/>
</dbReference>
<evidence type="ECO:0000256" key="2">
    <source>
        <dbReference type="ARBA" id="ARBA00002451"/>
    </source>
</evidence>
<evidence type="ECO:0000256" key="8">
    <source>
        <dbReference type="ARBA" id="ARBA00022729"/>
    </source>
</evidence>
<evidence type="ECO:0000313" key="18">
    <source>
        <dbReference type="EMBL" id="KAK7026073.1"/>
    </source>
</evidence>
<dbReference type="CDD" id="cd04056">
    <property type="entry name" value="Peptidases_S53"/>
    <property type="match status" value="1"/>
</dbReference>
<evidence type="ECO:0000259" key="17">
    <source>
        <dbReference type="PROSITE" id="PS51695"/>
    </source>
</evidence>
<feature type="active site" description="Charge relay system" evidence="15">
    <location>
        <position position="576"/>
    </location>
</feature>
<dbReference type="PROSITE" id="PS51695">
    <property type="entry name" value="SEDOLISIN"/>
    <property type="match status" value="1"/>
</dbReference>
<evidence type="ECO:0000256" key="5">
    <source>
        <dbReference type="ARBA" id="ARBA00022525"/>
    </source>
</evidence>
<dbReference type="InterPro" id="IPR030400">
    <property type="entry name" value="Sedolisin_dom"/>
</dbReference>
<organism evidence="18 19">
    <name type="scientific">Paramarasmius palmivorus</name>
    <dbReference type="NCBI Taxonomy" id="297713"/>
    <lineage>
        <taxon>Eukaryota</taxon>
        <taxon>Fungi</taxon>
        <taxon>Dikarya</taxon>
        <taxon>Basidiomycota</taxon>
        <taxon>Agaricomycotina</taxon>
        <taxon>Agaricomycetes</taxon>
        <taxon>Agaricomycetidae</taxon>
        <taxon>Agaricales</taxon>
        <taxon>Marasmiineae</taxon>
        <taxon>Marasmiaceae</taxon>
        <taxon>Paramarasmius</taxon>
    </lineage>
</organism>
<dbReference type="InterPro" id="IPR036852">
    <property type="entry name" value="Peptidase_S8/S53_dom_sf"/>
</dbReference>
<dbReference type="Pfam" id="PF00082">
    <property type="entry name" value="Peptidase_S8"/>
    <property type="match status" value="1"/>
</dbReference>
<accession>A0AAW0BJG7</accession>
<dbReference type="InterPro" id="IPR000209">
    <property type="entry name" value="Peptidase_S8/S53_dom"/>
</dbReference>
<keyword evidence="6 15" id="KW-0645">Protease</keyword>
<evidence type="ECO:0000256" key="14">
    <source>
        <dbReference type="ARBA" id="ARBA00023180"/>
    </source>
</evidence>